<dbReference type="Proteomes" id="UP001595961">
    <property type="component" value="Unassembled WGS sequence"/>
</dbReference>
<feature type="region of interest" description="Disordered" evidence="1">
    <location>
        <begin position="44"/>
        <end position="64"/>
    </location>
</feature>
<dbReference type="PANTHER" id="PTHR10948">
    <property type="entry name" value="TRANSPOSASE"/>
    <property type="match status" value="1"/>
</dbReference>
<dbReference type="RefSeq" id="WP_380003662.1">
    <property type="nucleotide sequence ID" value="NZ_JBHSGA010000005.1"/>
</dbReference>
<dbReference type="PANTHER" id="PTHR10948:SF23">
    <property type="entry name" value="TRANSPOSASE INSI FOR INSERTION SEQUENCE ELEMENT IS30A-RELATED"/>
    <property type="match status" value="1"/>
</dbReference>
<proteinExistence type="predicted"/>
<comment type="caution">
    <text evidence="3">The sequence shown here is derived from an EMBL/GenBank/DDBJ whole genome shotgun (WGS) entry which is preliminary data.</text>
</comment>
<evidence type="ECO:0000313" key="3">
    <source>
        <dbReference type="EMBL" id="MFC4525677.1"/>
    </source>
</evidence>
<gene>
    <name evidence="3" type="ORF">ACFO5W_03400</name>
</gene>
<dbReference type="Pfam" id="PF13936">
    <property type="entry name" value="HTH_38"/>
    <property type="match status" value="1"/>
</dbReference>
<feature type="compositionally biased region" description="Basic and acidic residues" evidence="1">
    <location>
        <begin position="44"/>
        <end position="58"/>
    </location>
</feature>
<sequence>MGQNYSHLSAEERGAIMVGKARGESARQLAILLGRSPSTISRELARNGHREPSVDPRLGHPTLGYDARRAGQRARRLAHKARRLRKLHRDGALWRQVRHLLAR</sequence>
<keyword evidence="4" id="KW-1185">Reference proteome</keyword>
<dbReference type="EMBL" id="JBHSGA010000005">
    <property type="protein sequence ID" value="MFC4525677.1"/>
    <property type="molecule type" value="Genomic_DNA"/>
</dbReference>
<feature type="non-terminal residue" evidence="3">
    <location>
        <position position="103"/>
    </location>
</feature>
<dbReference type="Gene3D" id="1.10.10.60">
    <property type="entry name" value="Homeodomain-like"/>
    <property type="match status" value="1"/>
</dbReference>
<reference evidence="4" key="1">
    <citation type="journal article" date="2019" name="Int. J. Syst. Evol. Microbiol.">
        <title>The Global Catalogue of Microorganisms (GCM) 10K type strain sequencing project: providing services to taxonomists for standard genome sequencing and annotation.</title>
        <authorList>
            <consortium name="The Broad Institute Genomics Platform"/>
            <consortium name="The Broad Institute Genome Sequencing Center for Infectious Disease"/>
            <person name="Wu L."/>
            <person name="Ma J."/>
        </authorList>
    </citation>
    <scope>NUCLEOTIDE SEQUENCE [LARGE SCALE GENOMIC DNA]</scope>
    <source>
        <strain evidence="4">CCM 4481</strain>
    </source>
</reference>
<feature type="domain" description="Transposase IS30-like HTH" evidence="2">
    <location>
        <begin position="5"/>
        <end position="47"/>
    </location>
</feature>
<dbReference type="InterPro" id="IPR025246">
    <property type="entry name" value="IS30-like_HTH"/>
</dbReference>
<evidence type="ECO:0000256" key="1">
    <source>
        <dbReference type="SAM" id="MobiDB-lite"/>
    </source>
</evidence>
<organism evidence="3 4">
    <name type="scientific">Dyella halodurans</name>
    <dbReference type="NCBI Taxonomy" id="1920171"/>
    <lineage>
        <taxon>Bacteria</taxon>
        <taxon>Pseudomonadati</taxon>
        <taxon>Pseudomonadota</taxon>
        <taxon>Gammaproteobacteria</taxon>
        <taxon>Lysobacterales</taxon>
        <taxon>Rhodanobacteraceae</taxon>
        <taxon>Dyella</taxon>
    </lineage>
</organism>
<protein>
    <submittedName>
        <fullName evidence="3">Helix-turn-helix domain-containing protein</fullName>
    </submittedName>
</protein>
<evidence type="ECO:0000313" key="4">
    <source>
        <dbReference type="Proteomes" id="UP001595961"/>
    </source>
</evidence>
<evidence type="ECO:0000259" key="2">
    <source>
        <dbReference type="Pfam" id="PF13936"/>
    </source>
</evidence>
<accession>A0ABV9BYA2</accession>
<name>A0ABV9BYA2_9GAMM</name>
<dbReference type="InterPro" id="IPR051917">
    <property type="entry name" value="Transposase-Integrase"/>
</dbReference>